<protein>
    <submittedName>
        <fullName evidence="2">VOC family protein</fullName>
    </submittedName>
</protein>
<feature type="domain" description="VOC" evidence="1">
    <location>
        <begin position="12"/>
        <end position="140"/>
    </location>
</feature>
<dbReference type="RefSeq" id="WP_066473415.1">
    <property type="nucleotide sequence ID" value="NZ_CBCRUZ010000006.1"/>
</dbReference>
<organism evidence="2 3">
    <name type="scientific">Skermania pinensis</name>
    <dbReference type="NCBI Taxonomy" id="39122"/>
    <lineage>
        <taxon>Bacteria</taxon>
        <taxon>Bacillati</taxon>
        <taxon>Actinomycetota</taxon>
        <taxon>Actinomycetes</taxon>
        <taxon>Mycobacteriales</taxon>
        <taxon>Gordoniaceae</taxon>
        <taxon>Skermania</taxon>
    </lineage>
</organism>
<gene>
    <name evidence="2" type="ORF">KV203_19195</name>
</gene>
<dbReference type="InterPro" id="IPR037523">
    <property type="entry name" value="VOC_core"/>
</dbReference>
<dbReference type="Proteomes" id="UP000887023">
    <property type="component" value="Chromosome"/>
</dbReference>
<dbReference type="InterPro" id="IPR004360">
    <property type="entry name" value="Glyas_Fos-R_dOase_dom"/>
</dbReference>
<dbReference type="Pfam" id="PF00903">
    <property type="entry name" value="Glyoxalase"/>
    <property type="match status" value="1"/>
</dbReference>
<proteinExistence type="predicted"/>
<keyword evidence="3" id="KW-1185">Reference proteome</keyword>
<evidence type="ECO:0000259" key="1">
    <source>
        <dbReference type="PROSITE" id="PS51819"/>
    </source>
</evidence>
<evidence type="ECO:0000313" key="2">
    <source>
        <dbReference type="EMBL" id="QXQ13868.1"/>
    </source>
</evidence>
<dbReference type="PROSITE" id="PS51819">
    <property type="entry name" value="VOC"/>
    <property type="match status" value="1"/>
</dbReference>
<dbReference type="EMBL" id="CP079105">
    <property type="protein sequence ID" value="QXQ13868.1"/>
    <property type="molecule type" value="Genomic_DNA"/>
</dbReference>
<sequence>MSSAPAVGSPNVRPQPLLCVGDVRRSGDWYRAIFGLVSGHPEPEHPHRKEYERLLSDGRLVLQLHVADAEHHHGGLVDPDRPLGNGLAVWFEVADFDGVVERVRARGARVQTEPHRNPNSSAREIWLRDPDGYLVVAASEPELESGSTGW</sequence>
<dbReference type="InterPro" id="IPR029068">
    <property type="entry name" value="Glyas_Bleomycin-R_OHBP_Dase"/>
</dbReference>
<reference evidence="2" key="1">
    <citation type="submission" date="2021-07" db="EMBL/GenBank/DDBJ databases">
        <title>Candidatus Kaistella beijingensis sp. nov. isolated from a municipal wastewater treatment plant is involved in sludge foaming.</title>
        <authorList>
            <person name="Song Y."/>
            <person name="Liu S.-J."/>
        </authorList>
    </citation>
    <scope>NUCLEOTIDE SEQUENCE</scope>
    <source>
        <strain evidence="2">DSM 43998</strain>
    </source>
</reference>
<evidence type="ECO:0000313" key="3">
    <source>
        <dbReference type="Proteomes" id="UP000887023"/>
    </source>
</evidence>
<dbReference type="SUPFAM" id="SSF54593">
    <property type="entry name" value="Glyoxalase/Bleomycin resistance protein/Dihydroxybiphenyl dioxygenase"/>
    <property type="match status" value="1"/>
</dbReference>
<name>A0ABX8S7R5_9ACTN</name>
<accession>A0ABX8S7R5</accession>
<dbReference type="Gene3D" id="3.10.180.10">
    <property type="entry name" value="2,3-Dihydroxybiphenyl 1,2-Dioxygenase, domain 1"/>
    <property type="match status" value="1"/>
</dbReference>